<feature type="domain" description="tRNA wybutosine-synthesizing protein" evidence="10">
    <location>
        <begin position="27"/>
        <end position="310"/>
    </location>
</feature>
<feature type="region of interest" description="Disordered" evidence="9">
    <location>
        <begin position="323"/>
        <end position="373"/>
    </location>
</feature>
<evidence type="ECO:0000313" key="11">
    <source>
        <dbReference type="EMBL" id="KAK5065158.1"/>
    </source>
</evidence>
<evidence type="ECO:0000256" key="5">
    <source>
        <dbReference type="ARBA" id="ARBA00022691"/>
    </source>
</evidence>
<dbReference type="SUPFAM" id="SSF111278">
    <property type="entry name" value="SSo0622-like"/>
    <property type="match status" value="1"/>
</dbReference>
<dbReference type="GO" id="GO:0032259">
    <property type="term" value="P:methylation"/>
    <property type="evidence" value="ECO:0007669"/>
    <property type="project" value="UniProtKB-KW"/>
</dbReference>
<evidence type="ECO:0000256" key="2">
    <source>
        <dbReference type="ARBA" id="ARBA00012750"/>
    </source>
</evidence>
<evidence type="ECO:0000256" key="9">
    <source>
        <dbReference type="SAM" id="MobiDB-lite"/>
    </source>
</evidence>
<evidence type="ECO:0000313" key="12">
    <source>
        <dbReference type="Proteomes" id="UP001358417"/>
    </source>
</evidence>
<keyword evidence="12" id="KW-1185">Reference proteome</keyword>
<feature type="region of interest" description="Disordered" evidence="9">
    <location>
        <begin position="1"/>
        <end position="21"/>
    </location>
</feature>
<keyword evidence="3" id="KW-0489">Methyltransferase</keyword>
<keyword evidence="4" id="KW-0808">Transferase</keyword>
<evidence type="ECO:0000256" key="1">
    <source>
        <dbReference type="ARBA" id="ARBA00008569"/>
    </source>
</evidence>
<accession>A0AAV9NSJ7</accession>
<comment type="similarity">
    <text evidence="1">Belongs to the TYW3 family.</text>
</comment>
<reference evidence="11 12" key="1">
    <citation type="submission" date="2023-08" db="EMBL/GenBank/DDBJ databases">
        <title>Black Yeasts Isolated from many extreme environments.</title>
        <authorList>
            <person name="Coleine C."/>
            <person name="Stajich J.E."/>
            <person name="Selbmann L."/>
        </authorList>
    </citation>
    <scope>NUCLEOTIDE SEQUENCE [LARGE SCALE GENOMIC DNA]</scope>
    <source>
        <strain evidence="11 12">CCFEE 5792</strain>
    </source>
</reference>
<dbReference type="EC" id="2.1.1.282" evidence="2"/>
<dbReference type="InterPro" id="IPR036602">
    <property type="entry name" value="tRNA_yW-synthesising-like_sf"/>
</dbReference>
<dbReference type="InterPro" id="IPR003827">
    <property type="entry name" value="tRNA_yW-synthesising"/>
</dbReference>
<proteinExistence type="inferred from homology"/>
<name>A0AAV9NSJ7_9EURO</name>
<gene>
    <name evidence="11" type="ORF">LTR84_000994</name>
</gene>
<dbReference type="GeneID" id="89969216"/>
<organism evidence="11 12">
    <name type="scientific">Exophiala bonariae</name>
    <dbReference type="NCBI Taxonomy" id="1690606"/>
    <lineage>
        <taxon>Eukaryota</taxon>
        <taxon>Fungi</taxon>
        <taxon>Dikarya</taxon>
        <taxon>Ascomycota</taxon>
        <taxon>Pezizomycotina</taxon>
        <taxon>Eurotiomycetes</taxon>
        <taxon>Chaetothyriomycetidae</taxon>
        <taxon>Chaetothyriales</taxon>
        <taxon>Herpotrichiellaceae</taxon>
        <taxon>Exophiala</taxon>
    </lineage>
</organism>
<dbReference type="RefSeq" id="XP_064712482.1">
    <property type="nucleotide sequence ID" value="XM_064844622.1"/>
</dbReference>
<comment type="catalytic activity">
    <reaction evidence="8">
        <text>4-demethyl-7-[(3S)-3-amino-3-carboxypropyl]wyosine(37) in tRNA(Phe) + S-adenosyl-L-methionine = 7-[(3S)-3-amino-3-carboxypropyl]wyosine(37) in tRNA(Phe) + S-adenosyl-L-homocysteine + H(+)</text>
        <dbReference type="Rhea" id="RHEA:36635"/>
        <dbReference type="Rhea" id="RHEA-COMP:10378"/>
        <dbReference type="Rhea" id="RHEA-COMP:10379"/>
        <dbReference type="ChEBI" id="CHEBI:15378"/>
        <dbReference type="ChEBI" id="CHEBI:57856"/>
        <dbReference type="ChEBI" id="CHEBI:59789"/>
        <dbReference type="ChEBI" id="CHEBI:73543"/>
        <dbReference type="ChEBI" id="CHEBI:73550"/>
        <dbReference type="EC" id="2.1.1.282"/>
    </reaction>
</comment>
<feature type="region of interest" description="Disordered" evidence="9">
    <location>
        <begin position="109"/>
        <end position="130"/>
    </location>
</feature>
<dbReference type="Gene3D" id="3.30.1960.10">
    <property type="entry name" value="tRNA wybutosine-synthesizing-like"/>
    <property type="match status" value="1"/>
</dbReference>
<comment type="caution">
    <text evidence="11">The sequence shown here is derived from an EMBL/GenBank/DDBJ whole genome shotgun (WGS) entry which is preliminary data.</text>
</comment>
<dbReference type="AlphaFoldDB" id="A0AAV9NSJ7"/>
<evidence type="ECO:0000259" key="10">
    <source>
        <dbReference type="Pfam" id="PF02676"/>
    </source>
</evidence>
<feature type="compositionally biased region" description="Basic and acidic residues" evidence="9">
    <location>
        <begin position="335"/>
        <end position="361"/>
    </location>
</feature>
<feature type="compositionally biased region" description="Polar residues" evidence="9">
    <location>
        <begin position="170"/>
        <end position="180"/>
    </location>
</feature>
<dbReference type="GO" id="GO:0008033">
    <property type="term" value="P:tRNA processing"/>
    <property type="evidence" value="ECO:0007669"/>
    <property type="project" value="UniProtKB-KW"/>
</dbReference>
<dbReference type="PANTHER" id="PTHR48418">
    <property type="entry name" value="TRNA WYBUTOSINE-SYNTHESIZING PROTEIN 3"/>
    <property type="match status" value="1"/>
</dbReference>
<evidence type="ECO:0000256" key="7">
    <source>
        <dbReference type="ARBA" id="ARBA00030554"/>
    </source>
</evidence>
<dbReference type="Pfam" id="PF02676">
    <property type="entry name" value="TYW3"/>
    <property type="match status" value="1"/>
</dbReference>
<keyword evidence="6" id="KW-0819">tRNA processing</keyword>
<sequence length="373" mass="41495">MARPGRHLPVTSSPPSSLRIPEAFTARKRKILSELQQPDDEYTDKSPKGNVDVQIRDLIDEINGIEGYVTTSSCAGRVAVFVEGGDSGNSAAERTADLIANVDVEASDDARDVETSVPLTRTSPGGKGGGHWLYVSHDPIPDVTRDGSNVDRQVTRNEKREEERFTQLFGLSSSSPTASQEDFDLSKTETKVEPPSRLPRLVHLSFSPLILHIHCATLQHARPLLAAAINAGFRESGVQSLRALDDSTSGVMLAIRTAGLAFETVVGTMEGDNELKKIVNEQYLAMCARVVNERFRWNDERRERLRVEIRRVRDQLREAAEWEDEDVRRARKRREGLERQQERKNVKTGGRKDEPRNHGQDGLEDGLAGLDIG</sequence>
<evidence type="ECO:0000256" key="8">
    <source>
        <dbReference type="ARBA" id="ARBA00049202"/>
    </source>
</evidence>
<feature type="region of interest" description="Disordered" evidence="9">
    <location>
        <begin position="170"/>
        <end position="191"/>
    </location>
</feature>
<dbReference type="EMBL" id="JAVRRD010000001">
    <property type="protein sequence ID" value="KAK5065158.1"/>
    <property type="molecule type" value="Genomic_DNA"/>
</dbReference>
<dbReference type="PANTHER" id="PTHR48418:SF1">
    <property type="entry name" value="TRNA WYBUTOSINE-SYNTHESIZING PROTEIN 3"/>
    <property type="match status" value="1"/>
</dbReference>
<protein>
    <recommendedName>
        <fullName evidence="2">tRNA(Phe) 7-[(3-amino-3-carboxypropyl)-4-demethylwyosine(37)-N(4)]-methyltransferase</fullName>
        <ecNumber evidence="2">2.1.1.282</ecNumber>
    </recommendedName>
    <alternativeName>
        <fullName evidence="7">tRNA(Phe) 7-((3-amino-3-carboxypropyl)-4-demethylwyosine(37)-N(4))-methyltransferase</fullName>
    </alternativeName>
</protein>
<evidence type="ECO:0000256" key="4">
    <source>
        <dbReference type="ARBA" id="ARBA00022679"/>
    </source>
</evidence>
<dbReference type="GO" id="GO:0008168">
    <property type="term" value="F:methyltransferase activity"/>
    <property type="evidence" value="ECO:0007669"/>
    <property type="project" value="UniProtKB-KW"/>
</dbReference>
<evidence type="ECO:0000256" key="3">
    <source>
        <dbReference type="ARBA" id="ARBA00022603"/>
    </source>
</evidence>
<keyword evidence="5" id="KW-0949">S-adenosyl-L-methionine</keyword>
<dbReference type="Proteomes" id="UP001358417">
    <property type="component" value="Unassembled WGS sequence"/>
</dbReference>
<evidence type="ECO:0000256" key="6">
    <source>
        <dbReference type="ARBA" id="ARBA00022694"/>
    </source>
</evidence>